<dbReference type="Pfam" id="PF05199">
    <property type="entry name" value="GMC_oxred_C"/>
    <property type="match status" value="1"/>
</dbReference>
<evidence type="ECO:0000256" key="3">
    <source>
        <dbReference type="ARBA" id="ARBA00022827"/>
    </source>
</evidence>
<proteinExistence type="inferred from homology"/>
<dbReference type="AlphaFoldDB" id="A0A1H9JWP4"/>
<dbReference type="InterPro" id="IPR036188">
    <property type="entry name" value="FAD/NAD-bd_sf"/>
</dbReference>
<evidence type="ECO:0000256" key="4">
    <source>
        <dbReference type="ARBA" id="ARBA00023002"/>
    </source>
</evidence>
<keyword evidence="4" id="KW-0560">Oxidoreductase</keyword>
<dbReference type="InterPro" id="IPR007867">
    <property type="entry name" value="GMC_OxRtase_C"/>
</dbReference>
<evidence type="ECO:0000259" key="5">
    <source>
        <dbReference type="Pfam" id="PF00732"/>
    </source>
</evidence>
<evidence type="ECO:0000313" key="8">
    <source>
        <dbReference type="Proteomes" id="UP000199233"/>
    </source>
</evidence>
<dbReference type="EMBL" id="FOFS01000012">
    <property type="protein sequence ID" value="SEQ91222.1"/>
    <property type="molecule type" value="Genomic_DNA"/>
</dbReference>
<sequence>MAINDLYSEGIARGWQVLDASAFTHDREFEADVIIVGSGAGGGTSAEILSAAGLKVLMLEEGGLYTASDFKKFDESWAYSKLYQEGAGRATSDGAIGLLQGRAVGGTTLVNWTTSIRTPAKTLQHWAQAAELRDAGEEQMRPWFEAAEQRLGIAPWAMAPNANNAVLRDGCDKLGWHWKVVPRNVRGCWNLGYCGLGCPTNAKQSALVSTIPAALERGMVLVHHVRAQRLLLKAGRVEGIEALALHHDTRQPQGTKLTLRARHYVLAGGAINTPALLLRSQTHDPHKAIGNYSCVHPVNLSVGEFDKPIEAYHGAPQSVYSDHFLWPEQGIGYKLEAAPLQPLLAAIVLGQYGAELAASMAQLSQAQASIALVRDGFVEGAAGGRVRIDARGEAVFDYEIHDTLWDTLRRAYLSMAELQFAAGAKRVRPIHLDAQAYSSWAQARQAITELPMRKQRTAVVSAHLMGGCAMGENRKRCVVNSYGRHHELENLSVFDGSMFPTSIGANPQLSIYAFVTRNATKLTESLKA</sequence>
<dbReference type="PANTHER" id="PTHR46056:SF12">
    <property type="entry name" value="LONG-CHAIN-ALCOHOL OXIDASE"/>
    <property type="match status" value="1"/>
</dbReference>
<evidence type="ECO:0000256" key="1">
    <source>
        <dbReference type="ARBA" id="ARBA00010790"/>
    </source>
</evidence>
<organism evidence="7 8">
    <name type="scientific">Solimonas aquatica</name>
    <dbReference type="NCBI Taxonomy" id="489703"/>
    <lineage>
        <taxon>Bacteria</taxon>
        <taxon>Pseudomonadati</taxon>
        <taxon>Pseudomonadota</taxon>
        <taxon>Gammaproteobacteria</taxon>
        <taxon>Nevskiales</taxon>
        <taxon>Nevskiaceae</taxon>
        <taxon>Solimonas</taxon>
    </lineage>
</organism>
<dbReference type="GO" id="GO:0050660">
    <property type="term" value="F:flavin adenine dinucleotide binding"/>
    <property type="evidence" value="ECO:0007669"/>
    <property type="project" value="InterPro"/>
</dbReference>
<evidence type="ECO:0000313" key="7">
    <source>
        <dbReference type="EMBL" id="SEQ91222.1"/>
    </source>
</evidence>
<dbReference type="GO" id="GO:0016614">
    <property type="term" value="F:oxidoreductase activity, acting on CH-OH group of donors"/>
    <property type="evidence" value="ECO:0007669"/>
    <property type="project" value="InterPro"/>
</dbReference>
<dbReference type="STRING" id="489703.SAMN04488038_112107"/>
<dbReference type="Gene3D" id="3.50.50.60">
    <property type="entry name" value="FAD/NAD(P)-binding domain"/>
    <property type="match status" value="2"/>
</dbReference>
<name>A0A1H9JWP4_9GAMM</name>
<feature type="domain" description="Glucose-methanol-choline oxidoreductase C-terminal" evidence="6">
    <location>
        <begin position="384"/>
        <end position="514"/>
    </location>
</feature>
<dbReference type="InterPro" id="IPR000172">
    <property type="entry name" value="GMC_OxRdtase_N"/>
</dbReference>
<comment type="similarity">
    <text evidence="1">Belongs to the GMC oxidoreductase family.</text>
</comment>
<evidence type="ECO:0000256" key="2">
    <source>
        <dbReference type="ARBA" id="ARBA00022630"/>
    </source>
</evidence>
<keyword evidence="2" id="KW-0285">Flavoprotein</keyword>
<dbReference type="Proteomes" id="UP000199233">
    <property type="component" value="Unassembled WGS sequence"/>
</dbReference>
<evidence type="ECO:0000259" key="6">
    <source>
        <dbReference type="Pfam" id="PF05199"/>
    </source>
</evidence>
<keyword evidence="8" id="KW-1185">Reference proteome</keyword>
<accession>A0A1H9JWP4</accession>
<protein>
    <submittedName>
        <fullName evidence="7">Choline dehydrogenase</fullName>
    </submittedName>
</protein>
<dbReference type="RefSeq" id="WP_093288081.1">
    <property type="nucleotide sequence ID" value="NZ_FOFS01000012.1"/>
</dbReference>
<dbReference type="SUPFAM" id="SSF51905">
    <property type="entry name" value="FAD/NAD(P)-binding domain"/>
    <property type="match status" value="1"/>
</dbReference>
<gene>
    <name evidence="7" type="ORF">SAMN04488038_112107</name>
</gene>
<reference evidence="8" key="1">
    <citation type="submission" date="2016-10" db="EMBL/GenBank/DDBJ databases">
        <authorList>
            <person name="Varghese N."/>
            <person name="Submissions S."/>
        </authorList>
    </citation>
    <scope>NUCLEOTIDE SEQUENCE [LARGE SCALE GENOMIC DNA]</scope>
    <source>
        <strain evidence="8">DSM 25927</strain>
    </source>
</reference>
<dbReference type="PANTHER" id="PTHR46056">
    <property type="entry name" value="LONG-CHAIN-ALCOHOL OXIDASE"/>
    <property type="match status" value="1"/>
</dbReference>
<keyword evidence="3" id="KW-0274">FAD</keyword>
<feature type="domain" description="Glucose-methanol-choline oxidoreductase N-terminal" evidence="5">
    <location>
        <begin position="79"/>
        <end position="298"/>
    </location>
</feature>
<dbReference type="OrthoDB" id="9787779at2"/>
<dbReference type="Pfam" id="PF00732">
    <property type="entry name" value="GMC_oxred_N"/>
    <property type="match status" value="1"/>
</dbReference>